<evidence type="ECO:0000313" key="11">
    <source>
        <dbReference type="EMBL" id="MBB5219366.1"/>
    </source>
</evidence>
<protein>
    <recommendedName>
        <fullName evidence="3">inorganic diphosphatase</fullName>
        <ecNumber evidence="3">3.6.1.1</ecNumber>
    </recommendedName>
    <alternativeName>
        <fullName evidence="7">Pyrophosphate phospho-hydrolase</fullName>
    </alternativeName>
</protein>
<dbReference type="PANTHER" id="PTHR12112">
    <property type="entry name" value="BNIP - RELATED"/>
    <property type="match status" value="1"/>
</dbReference>
<dbReference type="Pfam" id="PF07085">
    <property type="entry name" value="DRTGG"/>
    <property type="match status" value="1"/>
</dbReference>
<keyword evidence="13" id="KW-1185">Reference proteome</keyword>
<organism evidence="11 13">
    <name type="scientific">Treponema rectale</name>
    <dbReference type="NCBI Taxonomy" id="744512"/>
    <lineage>
        <taxon>Bacteria</taxon>
        <taxon>Pseudomonadati</taxon>
        <taxon>Spirochaetota</taxon>
        <taxon>Spirochaetia</taxon>
        <taxon>Spirochaetales</taxon>
        <taxon>Treponemataceae</taxon>
        <taxon>Treponema</taxon>
    </lineage>
</organism>
<accession>A0A840SHI4</accession>
<dbReference type="GO" id="GO:0004427">
    <property type="term" value="F:inorganic diphosphate phosphatase activity"/>
    <property type="evidence" value="ECO:0007669"/>
    <property type="project" value="UniProtKB-EC"/>
</dbReference>
<dbReference type="InterPro" id="IPR038222">
    <property type="entry name" value="DHHA2_dom_sf"/>
</dbReference>
<feature type="domain" description="CBS" evidence="10">
    <location>
        <begin position="257"/>
        <end position="319"/>
    </location>
</feature>
<dbReference type="SUPFAM" id="SSF64182">
    <property type="entry name" value="DHH phosphoesterases"/>
    <property type="match status" value="1"/>
</dbReference>
<dbReference type="InterPro" id="IPR010766">
    <property type="entry name" value="DRTGG"/>
</dbReference>
<dbReference type="Pfam" id="PF00571">
    <property type="entry name" value="CBS"/>
    <property type="match status" value="2"/>
</dbReference>
<dbReference type="Gene3D" id="3.10.310.20">
    <property type="entry name" value="DHHA2 domain"/>
    <property type="match status" value="1"/>
</dbReference>
<dbReference type="InterPro" id="IPR028979">
    <property type="entry name" value="Ser_kin/Pase_Hpr-like_N_sf"/>
</dbReference>
<keyword evidence="5 11" id="KW-0378">Hydrolase</keyword>
<dbReference type="InterPro" id="IPR004097">
    <property type="entry name" value="DHHA2"/>
</dbReference>
<evidence type="ECO:0000313" key="13">
    <source>
        <dbReference type="Proteomes" id="UP000578697"/>
    </source>
</evidence>
<dbReference type="GO" id="GO:0005737">
    <property type="term" value="C:cytoplasm"/>
    <property type="evidence" value="ECO:0007669"/>
    <property type="project" value="InterPro"/>
</dbReference>
<comment type="subunit">
    <text evidence="2">Homohexamer.</text>
</comment>
<dbReference type="SMART" id="SM00116">
    <property type="entry name" value="CBS"/>
    <property type="match status" value="2"/>
</dbReference>
<keyword evidence="4" id="KW-0479">Metal-binding</keyword>
<evidence type="ECO:0000256" key="7">
    <source>
        <dbReference type="ARBA" id="ARBA00032535"/>
    </source>
</evidence>
<dbReference type="InterPro" id="IPR000644">
    <property type="entry name" value="CBS_dom"/>
</dbReference>
<evidence type="ECO:0000256" key="4">
    <source>
        <dbReference type="ARBA" id="ARBA00022723"/>
    </source>
</evidence>
<evidence type="ECO:0000313" key="14">
    <source>
        <dbReference type="Proteomes" id="UP000593591"/>
    </source>
</evidence>
<dbReference type="Pfam" id="PF02833">
    <property type="entry name" value="DHHA2"/>
    <property type="match status" value="1"/>
</dbReference>
<dbReference type="NCBIfam" id="NF011443">
    <property type="entry name" value="PRK14869.1-5"/>
    <property type="match status" value="1"/>
</dbReference>
<dbReference type="PANTHER" id="PTHR12112:SF22">
    <property type="entry name" value="MANGANESE-DEPENDENT INORGANIC PYROPHOSPHATASE-RELATED"/>
    <property type="match status" value="1"/>
</dbReference>
<keyword evidence="9" id="KW-0129">CBS domain</keyword>
<dbReference type="EC" id="3.6.1.1" evidence="3"/>
<comment type="cofactor">
    <cofactor evidence="1">
        <name>Mn(2+)</name>
        <dbReference type="ChEBI" id="CHEBI:29035"/>
    </cofactor>
</comment>
<dbReference type="InterPro" id="IPR046342">
    <property type="entry name" value="CBS_dom_sf"/>
</dbReference>
<reference evidence="11 13" key="2">
    <citation type="submission" date="2020-08" db="EMBL/GenBank/DDBJ databases">
        <title>Genomic Encyclopedia of Type Strains, Phase IV (KMG-IV): sequencing the most valuable type-strain genomes for metagenomic binning, comparative biology and taxonomic classification.</title>
        <authorList>
            <person name="Goeker M."/>
        </authorList>
    </citation>
    <scope>NUCLEOTIDE SEQUENCE [LARGE SCALE GENOMIC DNA]</scope>
    <source>
        <strain evidence="11 13">DSM 103679</strain>
    </source>
</reference>
<reference evidence="12 14" key="1">
    <citation type="submission" date="2018-08" db="EMBL/GenBank/DDBJ databases">
        <title>The first complete genome of Treponema rectale (CHPAT), a commensal spirochete of the bovine rectum.</title>
        <authorList>
            <person name="Staton G.J."/>
            <person name="Clegg S.R."/>
            <person name="Carter S.D."/>
            <person name="Radford A.D."/>
            <person name="Darby A."/>
            <person name="Hall N."/>
            <person name="Birtles R.J."/>
            <person name="Evans N.J."/>
        </authorList>
    </citation>
    <scope>NUCLEOTIDE SEQUENCE [LARGE SCALE GENOMIC DNA]</scope>
    <source>
        <strain evidence="12 14">CHPA</strain>
    </source>
</reference>
<evidence type="ECO:0000259" key="10">
    <source>
        <dbReference type="PROSITE" id="PS51371"/>
    </source>
</evidence>
<evidence type="ECO:0000256" key="5">
    <source>
        <dbReference type="ARBA" id="ARBA00022801"/>
    </source>
</evidence>
<dbReference type="Pfam" id="PF01368">
    <property type="entry name" value="DHH"/>
    <property type="match status" value="1"/>
</dbReference>
<gene>
    <name evidence="12" type="ORF">DYE49_09940</name>
    <name evidence="11" type="ORF">HNP77_001735</name>
</gene>
<evidence type="ECO:0000313" key="12">
    <source>
        <dbReference type="EMBL" id="QOS40750.1"/>
    </source>
</evidence>
<dbReference type="SUPFAM" id="SSF75138">
    <property type="entry name" value="HprK N-terminal domain-like"/>
    <property type="match status" value="1"/>
</dbReference>
<proteinExistence type="predicted"/>
<dbReference type="NCBIfam" id="NF011442">
    <property type="entry name" value="PRK14869.1-4"/>
    <property type="match status" value="1"/>
</dbReference>
<dbReference type="CDD" id="cd02205">
    <property type="entry name" value="CBS_pair_SF"/>
    <property type="match status" value="1"/>
</dbReference>
<evidence type="ECO:0000256" key="3">
    <source>
        <dbReference type="ARBA" id="ARBA00012146"/>
    </source>
</evidence>
<dbReference type="Gene3D" id="3.40.1390.20">
    <property type="entry name" value="HprK N-terminal domain-like"/>
    <property type="match status" value="1"/>
</dbReference>
<dbReference type="EMBL" id="JACHFR010000002">
    <property type="protein sequence ID" value="MBB5219366.1"/>
    <property type="molecule type" value="Genomic_DNA"/>
</dbReference>
<dbReference type="RefSeq" id="WP_184652776.1">
    <property type="nucleotide sequence ID" value="NZ_JACHFR010000002.1"/>
</dbReference>
<feature type="domain" description="CBS" evidence="10">
    <location>
        <begin position="74"/>
        <end position="131"/>
    </location>
</feature>
<dbReference type="SUPFAM" id="SSF54631">
    <property type="entry name" value="CBS-domain pair"/>
    <property type="match status" value="1"/>
</dbReference>
<evidence type="ECO:0000256" key="9">
    <source>
        <dbReference type="PROSITE-ProRule" id="PRU00703"/>
    </source>
</evidence>
<evidence type="ECO:0000256" key="2">
    <source>
        <dbReference type="ARBA" id="ARBA00011643"/>
    </source>
</evidence>
<dbReference type="EMBL" id="CP031517">
    <property type="protein sequence ID" value="QOS40750.1"/>
    <property type="molecule type" value="Genomic_DNA"/>
</dbReference>
<keyword evidence="6" id="KW-0464">Manganese</keyword>
<evidence type="ECO:0000256" key="1">
    <source>
        <dbReference type="ARBA" id="ARBA00001936"/>
    </source>
</evidence>
<dbReference type="InterPro" id="IPR001667">
    <property type="entry name" value="DDH_dom"/>
</dbReference>
<dbReference type="Proteomes" id="UP000578697">
    <property type="component" value="Unassembled WGS sequence"/>
</dbReference>
<dbReference type="InterPro" id="IPR038763">
    <property type="entry name" value="DHH_sf"/>
</dbReference>
<dbReference type="Proteomes" id="UP000593591">
    <property type="component" value="Chromosome"/>
</dbReference>
<dbReference type="SMART" id="SM01131">
    <property type="entry name" value="DHHA2"/>
    <property type="match status" value="1"/>
</dbReference>
<evidence type="ECO:0000256" key="6">
    <source>
        <dbReference type="ARBA" id="ARBA00023211"/>
    </source>
</evidence>
<comment type="catalytic activity">
    <reaction evidence="8">
        <text>diphosphate + H2O = 2 phosphate + H(+)</text>
        <dbReference type="Rhea" id="RHEA:24576"/>
        <dbReference type="ChEBI" id="CHEBI:15377"/>
        <dbReference type="ChEBI" id="CHEBI:15378"/>
        <dbReference type="ChEBI" id="CHEBI:33019"/>
        <dbReference type="ChEBI" id="CHEBI:43474"/>
        <dbReference type="EC" id="3.6.1.1"/>
    </reaction>
</comment>
<dbReference type="PROSITE" id="PS51371">
    <property type="entry name" value="CBS"/>
    <property type="match status" value="2"/>
</dbReference>
<dbReference type="KEGG" id="trc:DYE49_09940"/>
<evidence type="ECO:0000256" key="8">
    <source>
        <dbReference type="ARBA" id="ARBA00047820"/>
    </source>
</evidence>
<dbReference type="Gene3D" id="3.90.1640.10">
    <property type="entry name" value="inorganic pyrophosphatase (n-terminal core)"/>
    <property type="match status" value="2"/>
</dbReference>
<dbReference type="AlphaFoldDB" id="A0A840SHI4"/>
<dbReference type="GO" id="GO:0046872">
    <property type="term" value="F:metal ion binding"/>
    <property type="evidence" value="ECO:0007669"/>
    <property type="project" value="UniProtKB-KW"/>
</dbReference>
<name>A0A840SHI4_9SPIR</name>
<sequence>MKNKVYVIGHKNPDTDSVVAAVAYAKLRNLLGHDEYIACRAGHLNPQTSYIFQKFNIQRPQYIPNLIPKVEYYMPEEFETVNENVSVWEAIGRMEKTGLRVLPVVDGEGKYLSLLHYSGFAQSVLRIMNPEKRNKISTSISLIQKTLNAQPIILNHDADKTFKAFILVGSSSEKTFIERLESHSSEDLVVIVSDREDIQKLCIEHKVKLMILTSGFALNKELRELAEKNGVSVIISPYTTTPTAMLIAYSTPVAAVADKEILPVHINDTTAKIQDILKHSQCKYLPVVDENNKVIGIISEHDLLKEPNISVVMVDHNELSQAVEDIDHYKILGVIDHHRLGTLSTKYPITFINKPVGSTATLITQLYREYRVPIPKEIAALLLCGILSDTLVLQSATVTDLDVETADYLSDITNLDVKELGNEILLAGSHVSGRAADEIIRQDMKEYTEGKAVYTVSQIEVGNPKEILDRKEDFLAELEIERRSHKGLFSCLLVTDITTLSSVLLIESDKNFLPFITFPKQEENVYYLQGVVSRKKQLVPLITEQVLNYLK</sequence>